<feature type="transmembrane region" description="Helical" evidence="6">
    <location>
        <begin position="290"/>
        <end position="310"/>
    </location>
</feature>
<dbReference type="PANTHER" id="PTHR23521:SF3">
    <property type="entry name" value="MFS TRANSPORTER"/>
    <property type="match status" value="1"/>
</dbReference>
<evidence type="ECO:0000256" key="2">
    <source>
        <dbReference type="ARBA" id="ARBA00022692"/>
    </source>
</evidence>
<keyword evidence="4 6" id="KW-0472">Membrane</keyword>
<evidence type="ECO:0000259" key="7">
    <source>
        <dbReference type="PROSITE" id="PS50850"/>
    </source>
</evidence>
<dbReference type="Proteomes" id="UP001596116">
    <property type="component" value="Unassembled WGS sequence"/>
</dbReference>
<feature type="transmembrane region" description="Helical" evidence="6">
    <location>
        <begin position="73"/>
        <end position="90"/>
    </location>
</feature>
<keyword evidence="3 6" id="KW-1133">Transmembrane helix</keyword>
<comment type="subcellular location">
    <subcellularLocation>
        <location evidence="1">Membrane</location>
    </subcellularLocation>
</comment>
<proteinExistence type="predicted"/>
<feature type="transmembrane region" description="Helical" evidence="6">
    <location>
        <begin position="96"/>
        <end position="114"/>
    </location>
</feature>
<feature type="transmembrane region" description="Helical" evidence="6">
    <location>
        <begin position="202"/>
        <end position="224"/>
    </location>
</feature>
<dbReference type="InterPro" id="IPR036259">
    <property type="entry name" value="MFS_trans_sf"/>
</dbReference>
<sequence length="424" mass="44410">MARTIRTLAALLIAAFFLIVGNGLQGTLLSVRGNMEGFPLVLVGLLMSAYFVGFMAGCQFAPAMVKRVGHIRAFTALASIASAAALAYALAVEPVFWLALRVITGFALAGLYMIIESWINEAVDNEQRGRTLAVYRLVDLSAATIGQAMIALAAPTAFTLFAIVSILISLALVPVAMTTSAQPRPISSAKLELGKLFRISSLAAVGCLAVGAANGAFWAVGAVYVQELGYPVTTVAIFMTTVVIAGALVQMPLGLISDRLDRRIVVVATAGLCSAAGAFLALVGGASSEMLLYGGFAFGFTAMPIFGLCVAHANDRAEPHEYVTLAAGLLWLYGAGAVAGPVIAPMVMNAFGPKALFIHTSVIYGALVVFGLFRILVRDAAPQKNREAYVSVPRTSPTVFEIDPRGEHDEESDEDGVSENASTV</sequence>
<evidence type="ECO:0000313" key="9">
    <source>
        <dbReference type="Proteomes" id="UP001596116"/>
    </source>
</evidence>
<feature type="transmembrane region" description="Helical" evidence="6">
    <location>
        <begin position="160"/>
        <end position="181"/>
    </location>
</feature>
<dbReference type="Pfam" id="PF07690">
    <property type="entry name" value="MFS_1"/>
    <property type="match status" value="1"/>
</dbReference>
<keyword evidence="9" id="KW-1185">Reference proteome</keyword>
<evidence type="ECO:0000256" key="1">
    <source>
        <dbReference type="ARBA" id="ARBA00004370"/>
    </source>
</evidence>
<feature type="domain" description="Major facilitator superfamily (MFS) profile" evidence="7">
    <location>
        <begin position="199"/>
        <end position="424"/>
    </location>
</feature>
<dbReference type="InterPro" id="IPR011701">
    <property type="entry name" value="MFS"/>
</dbReference>
<reference evidence="8 9" key="1">
    <citation type="submission" date="2024-09" db="EMBL/GenBank/DDBJ databases">
        <authorList>
            <person name="Zhang Z.-H."/>
        </authorList>
    </citation>
    <scope>NUCLEOTIDE SEQUENCE [LARGE SCALE GENOMIC DNA]</scope>
    <source>
        <strain evidence="8 9">HHTR114</strain>
    </source>
</reference>
<dbReference type="Pfam" id="PF00083">
    <property type="entry name" value="Sugar_tr"/>
    <property type="match status" value="1"/>
</dbReference>
<dbReference type="CDD" id="cd17477">
    <property type="entry name" value="MFS_YcaD_like"/>
    <property type="match status" value="1"/>
</dbReference>
<dbReference type="RefSeq" id="WP_379880142.1">
    <property type="nucleotide sequence ID" value="NZ_JBHPON010000001.1"/>
</dbReference>
<dbReference type="InterPro" id="IPR020846">
    <property type="entry name" value="MFS_dom"/>
</dbReference>
<protein>
    <submittedName>
        <fullName evidence="8">MFS transporter</fullName>
    </submittedName>
</protein>
<name>A0ABW1KV98_9PROT</name>
<dbReference type="SUPFAM" id="SSF103473">
    <property type="entry name" value="MFS general substrate transporter"/>
    <property type="match status" value="1"/>
</dbReference>
<gene>
    <name evidence="8" type="ORF">ACFMB1_03195</name>
</gene>
<evidence type="ECO:0000256" key="3">
    <source>
        <dbReference type="ARBA" id="ARBA00022989"/>
    </source>
</evidence>
<keyword evidence="2 6" id="KW-0812">Transmembrane</keyword>
<evidence type="ECO:0000256" key="5">
    <source>
        <dbReference type="SAM" id="MobiDB-lite"/>
    </source>
</evidence>
<dbReference type="PROSITE" id="PS50850">
    <property type="entry name" value="MFS"/>
    <property type="match status" value="1"/>
</dbReference>
<feature type="transmembrane region" description="Helical" evidence="6">
    <location>
        <begin position="230"/>
        <end position="252"/>
    </location>
</feature>
<dbReference type="EMBL" id="JBHPON010000001">
    <property type="protein sequence ID" value="MFC6034532.1"/>
    <property type="molecule type" value="Genomic_DNA"/>
</dbReference>
<feature type="transmembrane region" description="Helical" evidence="6">
    <location>
        <begin position="39"/>
        <end position="61"/>
    </location>
</feature>
<dbReference type="InterPro" id="IPR047200">
    <property type="entry name" value="MFS_YcaD-like"/>
</dbReference>
<feature type="transmembrane region" description="Helical" evidence="6">
    <location>
        <begin position="322"/>
        <end position="344"/>
    </location>
</feature>
<organism evidence="8 9">
    <name type="scientific">Hyphococcus aureus</name>
    <dbReference type="NCBI Taxonomy" id="2666033"/>
    <lineage>
        <taxon>Bacteria</taxon>
        <taxon>Pseudomonadati</taxon>
        <taxon>Pseudomonadota</taxon>
        <taxon>Alphaproteobacteria</taxon>
        <taxon>Parvularculales</taxon>
        <taxon>Parvularculaceae</taxon>
        <taxon>Hyphococcus</taxon>
    </lineage>
</organism>
<feature type="region of interest" description="Disordered" evidence="5">
    <location>
        <begin position="398"/>
        <end position="424"/>
    </location>
</feature>
<feature type="transmembrane region" description="Helical" evidence="6">
    <location>
        <begin position="356"/>
        <end position="377"/>
    </location>
</feature>
<dbReference type="InterPro" id="IPR005828">
    <property type="entry name" value="MFS_sugar_transport-like"/>
</dbReference>
<dbReference type="Gene3D" id="1.20.1250.20">
    <property type="entry name" value="MFS general substrate transporter like domains"/>
    <property type="match status" value="2"/>
</dbReference>
<feature type="transmembrane region" description="Helical" evidence="6">
    <location>
        <begin position="134"/>
        <end position="154"/>
    </location>
</feature>
<dbReference type="PANTHER" id="PTHR23521">
    <property type="entry name" value="TRANSPORTER MFS SUPERFAMILY"/>
    <property type="match status" value="1"/>
</dbReference>
<evidence type="ECO:0000313" key="8">
    <source>
        <dbReference type="EMBL" id="MFC6034532.1"/>
    </source>
</evidence>
<evidence type="ECO:0000256" key="6">
    <source>
        <dbReference type="SAM" id="Phobius"/>
    </source>
</evidence>
<evidence type="ECO:0000256" key="4">
    <source>
        <dbReference type="ARBA" id="ARBA00023136"/>
    </source>
</evidence>
<feature type="transmembrane region" description="Helical" evidence="6">
    <location>
        <begin position="264"/>
        <end position="284"/>
    </location>
</feature>
<accession>A0ABW1KV98</accession>
<comment type="caution">
    <text evidence="8">The sequence shown here is derived from an EMBL/GenBank/DDBJ whole genome shotgun (WGS) entry which is preliminary data.</text>
</comment>